<dbReference type="SUPFAM" id="SSF46785">
    <property type="entry name" value="Winged helix' DNA-binding domain"/>
    <property type="match status" value="1"/>
</dbReference>
<dbReference type="PANTHER" id="PTHR30126">
    <property type="entry name" value="HTH-TYPE TRANSCRIPTIONAL REGULATOR"/>
    <property type="match status" value="1"/>
</dbReference>
<evidence type="ECO:0000313" key="7">
    <source>
        <dbReference type="EMBL" id="KNB73591.1"/>
    </source>
</evidence>
<evidence type="ECO:0000256" key="3">
    <source>
        <dbReference type="ARBA" id="ARBA00023125"/>
    </source>
</evidence>
<keyword evidence="3" id="KW-0238">DNA-binding</keyword>
<gene>
    <name evidence="7" type="ORF">ADS79_06515</name>
    <name evidence="6" type="ORF">BRE01_32860</name>
</gene>
<protein>
    <submittedName>
        <fullName evidence="6 7">Transcriptional regulator</fullName>
    </submittedName>
</protein>
<evidence type="ECO:0000256" key="4">
    <source>
        <dbReference type="ARBA" id="ARBA00023163"/>
    </source>
</evidence>
<dbReference type="Proteomes" id="UP000319578">
    <property type="component" value="Unassembled WGS sequence"/>
</dbReference>
<keyword evidence="9" id="KW-1185">Reference proteome</keyword>
<dbReference type="OrthoDB" id="9785745at2"/>
<evidence type="ECO:0000313" key="9">
    <source>
        <dbReference type="Proteomes" id="UP000319578"/>
    </source>
</evidence>
<evidence type="ECO:0000313" key="8">
    <source>
        <dbReference type="Proteomes" id="UP000036834"/>
    </source>
</evidence>
<dbReference type="PROSITE" id="PS50931">
    <property type="entry name" value="HTH_LYSR"/>
    <property type="match status" value="1"/>
</dbReference>
<evidence type="ECO:0000259" key="5">
    <source>
        <dbReference type="PROSITE" id="PS50931"/>
    </source>
</evidence>
<dbReference type="CDD" id="cd05466">
    <property type="entry name" value="PBP2_LTTR_substrate"/>
    <property type="match status" value="1"/>
</dbReference>
<dbReference type="Gene3D" id="1.10.10.10">
    <property type="entry name" value="Winged helix-like DNA-binding domain superfamily/Winged helix DNA-binding domain"/>
    <property type="match status" value="1"/>
</dbReference>
<feature type="domain" description="HTH lysR-type" evidence="5">
    <location>
        <begin position="1"/>
        <end position="58"/>
    </location>
</feature>
<dbReference type="RefSeq" id="WP_049737597.1">
    <property type="nucleotide sequence ID" value="NZ_BJON01000013.1"/>
</dbReference>
<reference evidence="6 9" key="3">
    <citation type="submission" date="2019-06" db="EMBL/GenBank/DDBJ databases">
        <title>Whole genome shotgun sequence of Brevibacillus reuszeri NBRC 15719.</title>
        <authorList>
            <person name="Hosoyama A."/>
            <person name="Uohara A."/>
            <person name="Ohji S."/>
            <person name="Ichikawa N."/>
        </authorList>
    </citation>
    <scope>NUCLEOTIDE SEQUENCE [LARGE SCALE GENOMIC DNA]</scope>
    <source>
        <strain evidence="6 9">NBRC 15719</strain>
    </source>
</reference>
<evidence type="ECO:0000313" key="6">
    <source>
        <dbReference type="EMBL" id="GED69584.1"/>
    </source>
</evidence>
<reference evidence="7" key="2">
    <citation type="submission" date="2015-07" db="EMBL/GenBank/DDBJ databases">
        <title>MeaNS - Measles Nucleotide Surveillance Program.</title>
        <authorList>
            <person name="Tran T."/>
            <person name="Druce J."/>
        </authorList>
    </citation>
    <scope>NUCLEOTIDE SEQUENCE</scope>
    <source>
        <strain evidence="7">DSM 9887</strain>
    </source>
</reference>
<comment type="similarity">
    <text evidence="1">Belongs to the LysR transcriptional regulatory family.</text>
</comment>
<proteinExistence type="inferred from homology"/>
<dbReference type="InterPro" id="IPR036388">
    <property type="entry name" value="WH-like_DNA-bd_sf"/>
</dbReference>
<dbReference type="InterPro" id="IPR005119">
    <property type="entry name" value="LysR_subst-bd"/>
</dbReference>
<dbReference type="PRINTS" id="PR00039">
    <property type="entry name" value="HTHLYSR"/>
</dbReference>
<dbReference type="InterPro" id="IPR000847">
    <property type="entry name" value="LysR_HTH_N"/>
</dbReference>
<dbReference type="AlphaFoldDB" id="A0A0K9YY55"/>
<organism evidence="7 8">
    <name type="scientific">Brevibacillus reuszeri</name>
    <dbReference type="NCBI Taxonomy" id="54915"/>
    <lineage>
        <taxon>Bacteria</taxon>
        <taxon>Bacillati</taxon>
        <taxon>Bacillota</taxon>
        <taxon>Bacilli</taxon>
        <taxon>Bacillales</taxon>
        <taxon>Paenibacillaceae</taxon>
        <taxon>Brevibacillus</taxon>
    </lineage>
</organism>
<accession>A0A0K9YY55</accession>
<dbReference type="EMBL" id="LGIQ01000005">
    <property type="protein sequence ID" value="KNB73591.1"/>
    <property type="molecule type" value="Genomic_DNA"/>
</dbReference>
<dbReference type="FunFam" id="1.10.10.10:FF:000001">
    <property type="entry name" value="LysR family transcriptional regulator"/>
    <property type="match status" value="1"/>
</dbReference>
<dbReference type="Gene3D" id="3.40.190.290">
    <property type="match status" value="1"/>
</dbReference>
<evidence type="ECO:0000256" key="2">
    <source>
        <dbReference type="ARBA" id="ARBA00023015"/>
    </source>
</evidence>
<dbReference type="Pfam" id="PF00126">
    <property type="entry name" value="HTH_1"/>
    <property type="match status" value="1"/>
</dbReference>
<reference evidence="8" key="1">
    <citation type="submission" date="2015-07" db="EMBL/GenBank/DDBJ databases">
        <title>Genome sequencing project for genomic taxonomy and phylogenomics of Bacillus-like bacteria.</title>
        <authorList>
            <person name="Liu B."/>
            <person name="Wang J."/>
            <person name="Zhu Y."/>
            <person name="Liu G."/>
            <person name="Chen Q."/>
            <person name="Chen Z."/>
            <person name="Lan J."/>
            <person name="Che J."/>
            <person name="Ge C."/>
            <person name="Shi H."/>
            <person name="Pan Z."/>
            <person name="Liu X."/>
        </authorList>
    </citation>
    <scope>NUCLEOTIDE SEQUENCE [LARGE SCALE GENOMIC DNA]</scope>
    <source>
        <strain evidence="8">DSM 9887</strain>
    </source>
</reference>
<dbReference type="GO" id="GO:0000976">
    <property type="term" value="F:transcription cis-regulatory region binding"/>
    <property type="evidence" value="ECO:0007669"/>
    <property type="project" value="TreeGrafter"/>
</dbReference>
<comment type="caution">
    <text evidence="7">The sequence shown here is derived from an EMBL/GenBank/DDBJ whole genome shotgun (WGS) entry which is preliminary data.</text>
</comment>
<sequence length="303" mass="34656">MNMEQIEAFIFVALTGSFSKTADLLYLSQPTVSMRIKALETSLDCKLFQRTGHMISLTKEGDLFLPYAKSILHMLQEGQQAIQRSHGDVEGELTISAVFVSAFYILPALIEQFQLLYPKIKLTILTGHSHQVLDMVLNHEVSFGIARAVTHPQINRIQLMSDDMVLAIFPEHPFAFRHQVSIEEVAREPLILFNRGSLDWKLINNAFSHYQLQNNVVMEADNIEVVKRMVKQKLGIAFLPRFAITNDLEEGQLQEVAVLNLPQINRNFELIYLKDTPFHGIMRTFVDFLMQSKVMEPQNKKSP</sequence>
<dbReference type="InterPro" id="IPR036390">
    <property type="entry name" value="WH_DNA-bd_sf"/>
</dbReference>
<dbReference type="PANTHER" id="PTHR30126:SF40">
    <property type="entry name" value="HTH-TYPE TRANSCRIPTIONAL REGULATOR GLTR"/>
    <property type="match status" value="1"/>
</dbReference>
<dbReference type="EMBL" id="BJON01000013">
    <property type="protein sequence ID" value="GED69584.1"/>
    <property type="molecule type" value="Genomic_DNA"/>
</dbReference>
<dbReference type="SUPFAM" id="SSF53850">
    <property type="entry name" value="Periplasmic binding protein-like II"/>
    <property type="match status" value="1"/>
</dbReference>
<dbReference type="STRING" id="54915.ADS79_06515"/>
<keyword evidence="4" id="KW-0804">Transcription</keyword>
<dbReference type="GO" id="GO:0003700">
    <property type="term" value="F:DNA-binding transcription factor activity"/>
    <property type="evidence" value="ECO:0007669"/>
    <property type="project" value="InterPro"/>
</dbReference>
<name>A0A0K9YY55_9BACL</name>
<dbReference type="Proteomes" id="UP000036834">
    <property type="component" value="Unassembled WGS sequence"/>
</dbReference>
<dbReference type="Pfam" id="PF03466">
    <property type="entry name" value="LysR_substrate"/>
    <property type="match status" value="1"/>
</dbReference>
<keyword evidence="2" id="KW-0805">Transcription regulation</keyword>
<evidence type="ECO:0000256" key="1">
    <source>
        <dbReference type="ARBA" id="ARBA00009437"/>
    </source>
</evidence>
<dbReference type="PATRIC" id="fig|54915.3.peg.6725"/>